<name>A0ACB8BSH5_9AGAM</name>
<gene>
    <name evidence="1" type="ORF">BV22DRAFT_216401</name>
</gene>
<dbReference type="Proteomes" id="UP000790709">
    <property type="component" value="Unassembled WGS sequence"/>
</dbReference>
<organism evidence="1 2">
    <name type="scientific">Leucogyrophana mollusca</name>
    <dbReference type="NCBI Taxonomy" id="85980"/>
    <lineage>
        <taxon>Eukaryota</taxon>
        <taxon>Fungi</taxon>
        <taxon>Dikarya</taxon>
        <taxon>Basidiomycota</taxon>
        <taxon>Agaricomycotina</taxon>
        <taxon>Agaricomycetes</taxon>
        <taxon>Agaricomycetidae</taxon>
        <taxon>Boletales</taxon>
        <taxon>Boletales incertae sedis</taxon>
        <taxon>Leucogyrophana</taxon>
    </lineage>
</organism>
<protein>
    <submittedName>
        <fullName evidence="1">Uncharacterized protein</fullName>
    </submittedName>
</protein>
<evidence type="ECO:0000313" key="2">
    <source>
        <dbReference type="Proteomes" id="UP000790709"/>
    </source>
</evidence>
<proteinExistence type="predicted"/>
<sequence length="97" mass="10751">MGPAKLYSYSVHPPGSSLDPSHPPFAWLLSQTKAGVIQIQLQQVARHKVRSHVTQVSAFGRHYPPLSFLHCLVQALEQVPLASIYFARLSCFPGPCR</sequence>
<accession>A0ACB8BSH5</accession>
<dbReference type="EMBL" id="MU266355">
    <property type="protein sequence ID" value="KAH7928218.1"/>
    <property type="molecule type" value="Genomic_DNA"/>
</dbReference>
<comment type="caution">
    <text evidence="1">The sequence shown here is derived from an EMBL/GenBank/DDBJ whole genome shotgun (WGS) entry which is preliminary data.</text>
</comment>
<evidence type="ECO:0000313" key="1">
    <source>
        <dbReference type="EMBL" id="KAH7928218.1"/>
    </source>
</evidence>
<keyword evidence="2" id="KW-1185">Reference proteome</keyword>
<reference evidence="1" key="1">
    <citation type="journal article" date="2021" name="New Phytol.">
        <title>Evolutionary innovations through gain and loss of genes in the ectomycorrhizal Boletales.</title>
        <authorList>
            <person name="Wu G."/>
            <person name="Miyauchi S."/>
            <person name="Morin E."/>
            <person name="Kuo A."/>
            <person name="Drula E."/>
            <person name="Varga T."/>
            <person name="Kohler A."/>
            <person name="Feng B."/>
            <person name="Cao Y."/>
            <person name="Lipzen A."/>
            <person name="Daum C."/>
            <person name="Hundley H."/>
            <person name="Pangilinan J."/>
            <person name="Johnson J."/>
            <person name="Barry K."/>
            <person name="LaButti K."/>
            <person name="Ng V."/>
            <person name="Ahrendt S."/>
            <person name="Min B."/>
            <person name="Choi I.G."/>
            <person name="Park H."/>
            <person name="Plett J.M."/>
            <person name="Magnuson J."/>
            <person name="Spatafora J.W."/>
            <person name="Nagy L.G."/>
            <person name="Henrissat B."/>
            <person name="Grigoriev I.V."/>
            <person name="Yang Z.L."/>
            <person name="Xu J."/>
            <person name="Martin F.M."/>
        </authorList>
    </citation>
    <scope>NUCLEOTIDE SEQUENCE</scope>
    <source>
        <strain evidence="1">KUC20120723A-06</strain>
    </source>
</reference>